<organism evidence="1 2">
    <name type="scientific">Candidatus Schekmanbacteria bacterium RIFCSPLOWO2_12_FULL_38_15</name>
    <dbReference type="NCBI Taxonomy" id="1817883"/>
    <lineage>
        <taxon>Bacteria</taxon>
        <taxon>Candidatus Schekmaniibacteriota</taxon>
    </lineage>
</organism>
<dbReference type="Proteomes" id="UP000178082">
    <property type="component" value="Unassembled WGS sequence"/>
</dbReference>
<evidence type="ECO:0000313" key="2">
    <source>
        <dbReference type="Proteomes" id="UP000178082"/>
    </source>
</evidence>
<name>A0A1F7SGB5_9BACT</name>
<evidence type="ECO:0000313" key="1">
    <source>
        <dbReference type="EMBL" id="OGL52830.1"/>
    </source>
</evidence>
<dbReference type="AlphaFoldDB" id="A0A1F7SGB5"/>
<dbReference type="EMBL" id="MGDI01000029">
    <property type="protein sequence ID" value="OGL52830.1"/>
    <property type="molecule type" value="Genomic_DNA"/>
</dbReference>
<sequence>MFFIKLIIIYIVLLLIPVYISTAATEGIHLGPAILKPAVSLDWTYNDNYQSQEKNKESAYYLNVGPSMELIFEKGENKFSIEVISPVRYFSEATEKKTRFQDTFYSTTMEIRLPWRSYLKVYDSFTGTEFSPFLTETESNKNSDRLENHARFTLGTNIGDIIKLEGNYRTDFYKFKDKEKNLIFTLDRNNHKVDNFRGLIVLNILSRDSLMLNYSYQTDKYENDPSRDNKSLQYDFGFFHRFKNILSLSGRLGLGNSIREGLSEKLIPMSESDTLSWGSTVDIKITDKTSMNFSVSKSITETSLSKTAAQISETSEEFNSSKNRSLSFFFDLKSSITDRTDVTLSARRTSSNSSLKSGRDTIYNDIYINIDQKFFEKMVLNFNVSYKDNEFKEGANEQFVRRNNREKRWTAGGDISFKIFKHATTEISFNHQERNSTFGDYTKNIISLRMNISY</sequence>
<reference evidence="1 2" key="1">
    <citation type="journal article" date="2016" name="Nat. Commun.">
        <title>Thousands of microbial genomes shed light on interconnected biogeochemical processes in an aquifer system.</title>
        <authorList>
            <person name="Anantharaman K."/>
            <person name="Brown C.T."/>
            <person name="Hug L.A."/>
            <person name="Sharon I."/>
            <person name="Castelle C.J."/>
            <person name="Probst A.J."/>
            <person name="Thomas B.C."/>
            <person name="Singh A."/>
            <person name="Wilkins M.J."/>
            <person name="Karaoz U."/>
            <person name="Brodie E.L."/>
            <person name="Williams K.H."/>
            <person name="Hubbard S.S."/>
            <person name="Banfield J.F."/>
        </authorList>
    </citation>
    <scope>NUCLEOTIDE SEQUENCE [LARGE SCALE GENOMIC DNA]</scope>
</reference>
<gene>
    <name evidence="1" type="ORF">A3G31_00330</name>
</gene>
<dbReference type="InterPro" id="IPR018759">
    <property type="entry name" value="BBP2_2"/>
</dbReference>
<evidence type="ECO:0008006" key="3">
    <source>
        <dbReference type="Google" id="ProtNLM"/>
    </source>
</evidence>
<proteinExistence type="predicted"/>
<dbReference type="Pfam" id="PF10082">
    <property type="entry name" value="BBP2_2"/>
    <property type="match status" value="1"/>
</dbReference>
<protein>
    <recommendedName>
        <fullName evidence="3">TIGR03016 family PEP-CTERM system-associated outer membrane protein</fullName>
    </recommendedName>
</protein>
<accession>A0A1F7SGB5</accession>
<comment type="caution">
    <text evidence="1">The sequence shown here is derived from an EMBL/GenBank/DDBJ whole genome shotgun (WGS) entry which is preliminary data.</text>
</comment>